<keyword evidence="1" id="KW-0812">Transmembrane</keyword>
<keyword evidence="2" id="KW-1185">Reference proteome</keyword>
<keyword evidence="1" id="KW-1133">Transmembrane helix</keyword>
<gene>
    <name evidence="3" type="primary">LOC112455379</name>
</gene>
<reference evidence="3" key="1">
    <citation type="submission" date="2025-08" db="UniProtKB">
        <authorList>
            <consortium name="RefSeq"/>
        </authorList>
    </citation>
    <scope>IDENTIFICATION</scope>
    <source>
        <tissue evidence="3">Whole body</tissue>
    </source>
</reference>
<name>A0A6J1PW33_9HYME</name>
<organism evidence="2 3">
    <name type="scientific">Temnothorax curvispinosus</name>
    <dbReference type="NCBI Taxonomy" id="300111"/>
    <lineage>
        <taxon>Eukaryota</taxon>
        <taxon>Metazoa</taxon>
        <taxon>Ecdysozoa</taxon>
        <taxon>Arthropoda</taxon>
        <taxon>Hexapoda</taxon>
        <taxon>Insecta</taxon>
        <taxon>Pterygota</taxon>
        <taxon>Neoptera</taxon>
        <taxon>Endopterygota</taxon>
        <taxon>Hymenoptera</taxon>
        <taxon>Apocrita</taxon>
        <taxon>Aculeata</taxon>
        <taxon>Formicoidea</taxon>
        <taxon>Formicidae</taxon>
        <taxon>Myrmicinae</taxon>
        <taxon>Temnothorax</taxon>
    </lineage>
</organism>
<dbReference type="RefSeq" id="XP_024873035.1">
    <property type="nucleotide sequence ID" value="XM_025017267.1"/>
</dbReference>
<sequence>MLRQGKVCECRGVDMARVFHDCRNDLELENDSNDNAGTAISEYCLGRSCTLQRPSSVVQRRPPRHLLEAWYFWLGIALLVVSVIFSVSIYLGILFGGRNALVNDNRRNDRELNQPRANQNQISISIIPSTFSSQRKMLVRGAQPSFTHMSKKSNVFFVYVHR</sequence>
<accession>A0A6J1PW33</accession>
<dbReference type="GeneID" id="112455379"/>
<evidence type="ECO:0000313" key="2">
    <source>
        <dbReference type="Proteomes" id="UP000504618"/>
    </source>
</evidence>
<evidence type="ECO:0000313" key="3">
    <source>
        <dbReference type="RefSeq" id="XP_024873035.1"/>
    </source>
</evidence>
<dbReference type="AlphaFoldDB" id="A0A6J1PW33"/>
<protein>
    <submittedName>
        <fullName evidence="3">Uncharacterized protein LOC112455379</fullName>
    </submittedName>
</protein>
<keyword evidence="1" id="KW-0472">Membrane</keyword>
<feature type="transmembrane region" description="Helical" evidence="1">
    <location>
        <begin position="70"/>
        <end position="97"/>
    </location>
</feature>
<evidence type="ECO:0000256" key="1">
    <source>
        <dbReference type="SAM" id="Phobius"/>
    </source>
</evidence>
<proteinExistence type="predicted"/>
<dbReference type="Proteomes" id="UP000504618">
    <property type="component" value="Unplaced"/>
</dbReference>